<sequence>MNVLVYSGPGTTPDSVKHCLESLRRFLSPYYAVVSVDTRTLAKEPWASKTSLLVLPGGADLPVCKEFNGAVNSTIKDFVKKGGKFLGFCAGGYYGSSKCEFEIGNPIMEVSGPRELKFFPGIARGAAFSGFQYGSEAGAKLAQVEVNKQALELDQEFSYHYYNGGSTFVDADKYDNVEVLARYTDQLSVDSGSIAAAVVYCKVGEGGAILTGTHPEYVPELMKKDLGNSQYNELIGNLLQTNESRQHFLRALLVKLGLKVNDNELVRPRLTPLTLSSPIPGNISNILDQLLANVGLSGDDHNLLVGNQDTFRLHKGEDTQNSHQLDKQEEFEDPDTVIKELYVYTDSLPDRKSTSFFDIPTYFRLLQENYGSLYRANAGSTLLYGEVVTSTSSMLDKNFNILTNLPSGLVCAASVQVSGRGRGGNIWINPPGVLASSLVLDLPTNYTHAPVVFVQYLTSLAVVEAVKNFGQGYEELPIKIKWPNDIYAIKPEYFGREIHKDDIEPSYVKISGILVNTNVIENKYKIIVGTGINLFNAAPTTSINSTIELLNTLRNKRGESSLPLITQEELLAKYMFYMGKLFEQFKSLGFGSLLPLYYKHWFHTDQIVRLQDHGLIKAKITGITEDFGLLKAEAIDFYNRPTGQKYLLQPDGNSFDMFKGLISRKQV</sequence>
<feature type="domain" description="BPL/LPL catalytic" evidence="3">
    <location>
        <begin position="367"/>
        <end position="586"/>
    </location>
</feature>
<dbReference type="PANTHER" id="PTHR12835:SF5">
    <property type="entry name" value="BIOTIN--PROTEIN LIGASE"/>
    <property type="match status" value="1"/>
</dbReference>
<dbReference type="Pfam" id="PF03099">
    <property type="entry name" value="BPL_LplA_LipB"/>
    <property type="match status" value="1"/>
</dbReference>
<reference evidence="4" key="1">
    <citation type="journal article" date="2021" name="Open Biol.">
        <title>Shared evolutionary footprints suggest mitochondrial oxidative damage underlies multiple complex I losses in fungi.</title>
        <authorList>
            <person name="Schikora-Tamarit M.A."/>
            <person name="Marcet-Houben M."/>
            <person name="Nosek J."/>
            <person name="Gabaldon T."/>
        </authorList>
    </citation>
    <scope>NUCLEOTIDE SEQUENCE</scope>
    <source>
        <strain evidence="4">CBS6341</strain>
    </source>
</reference>
<dbReference type="CDD" id="cd16442">
    <property type="entry name" value="BPL"/>
    <property type="match status" value="1"/>
</dbReference>
<dbReference type="InterPro" id="IPR004143">
    <property type="entry name" value="BPL_LPL_catalytic"/>
</dbReference>
<dbReference type="Gene3D" id="3.40.50.880">
    <property type="match status" value="1"/>
</dbReference>
<evidence type="ECO:0000256" key="1">
    <source>
        <dbReference type="ARBA" id="ARBA00009934"/>
    </source>
</evidence>
<dbReference type="Pfam" id="PF09825">
    <property type="entry name" value="BPL_N"/>
    <property type="match status" value="1"/>
</dbReference>
<dbReference type="GO" id="GO:0004077">
    <property type="term" value="F:biotin--[biotin carboxyl-carrier protein] ligase activity"/>
    <property type="evidence" value="ECO:0007669"/>
    <property type="project" value="InterPro"/>
</dbReference>
<dbReference type="GO" id="GO:0005737">
    <property type="term" value="C:cytoplasm"/>
    <property type="evidence" value="ECO:0007669"/>
    <property type="project" value="TreeGrafter"/>
</dbReference>
<gene>
    <name evidence="4" type="ORF">WICMUC_000092</name>
</gene>
<dbReference type="Gene3D" id="3.30.930.10">
    <property type="entry name" value="Bira Bifunctional Protein, Domain 2"/>
    <property type="match status" value="1"/>
</dbReference>
<dbReference type="InterPro" id="IPR004408">
    <property type="entry name" value="Biotin_CoA_COase_ligase"/>
</dbReference>
<comment type="caution">
    <text evidence="4">The sequence shown here is derived from an EMBL/GenBank/DDBJ whole genome shotgun (WGS) entry which is preliminary data.</text>
</comment>
<evidence type="ECO:0000313" key="5">
    <source>
        <dbReference type="Proteomes" id="UP000769528"/>
    </source>
</evidence>
<evidence type="ECO:0000313" key="4">
    <source>
        <dbReference type="EMBL" id="KAH3680949.1"/>
    </source>
</evidence>
<proteinExistence type="inferred from homology"/>
<dbReference type="Proteomes" id="UP000769528">
    <property type="component" value="Unassembled WGS sequence"/>
</dbReference>
<dbReference type="InterPro" id="IPR029062">
    <property type="entry name" value="Class_I_gatase-like"/>
</dbReference>
<dbReference type="PANTHER" id="PTHR12835">
    <property type="entry name" value="BIOTIN PROTEIN LIGASE"/>
    <property type="match status" value="1"/>
</dbReference>
<comment type="similarity">
    <text evidence="1">Belongs to the biotin--protein ligase family.</text>
</comment>
<dbReference type="PROSITE" id="PS51733">
    <property type="entry name" value="BPL_LPL_CATALYTIC"/>
    <property type="match status" value="1"/>
</dbReference>
<dbReference type="SUPFAM" id="SSF55681">
    <property type="entry name" value="Class II aaRS and biotin synthetases"/>
    <property type="match status" value="1"/>
</dbReference>
<dbReference type="SUPFAM" id="SSF52317">
    <property type="entry name" value="Class I glutamine amidotransferase-like"/>
    <property type="match status" value="1"/>
</dbReference>
<dbReference type="CDD" id="cd03144">
    <property type="entry name" value="GATase1_ScBLP_like"/>
    <property type="match status" value="1"/>
</dbReference>
<dbReference type="InterPro" id="IPR019197">
    <property type="entry name" value="Biotin-prot_ligase_N"/>
</dbReference>
<evidence type="ECO:0000259" key="3">
    <source>
        <dbReference type="PROSITE" id="PS51733"/>
    </source>
</evidence>
<accession>A0A9P8Q169</accession>
<dbReference type="AlphaFoldDB" id="A0A9P8Q169"/>
<dbReference type="InterPro" id="IPR045864">
    <property type="entry name" value="aa-tRNA-synth_II/BPL/LPL"/>
</dbReference>
<name>A0A9P8Q169_9ASCO</name>
<dbReference type="EMBL" id="JAEUBF010000026">
    <property type="protein sequence ID" value="KAH3680949.1"/>
    <property type="molecule type" value="Genomic_DNA"/>
</dbReference>
<evidence type="ECO:0000256" key="2">
    <source>
        <dbReference type="ARBA" id="ARBA00022598"/>
    </source>
</evidence>
<reference evidence="4" key="2">
    <citation type="submission" date="2021-01" db="EMBL/GenBank/DDBJ databases">
        <authorList>
            <person name="Schikora-Tamarit M.A."/>
        </authorList>
    </citation>
    <scope>NUCLEOTIDE SEQUENCE</scope>
    <source>
        <strain evidence="4">CBS6341</strain>
    </source>
</reference>
<keyword evidence="2" id="KW-0436">Ligase</keyword>
<organism evidence="4 5">
    <name type="scientific">Wickerhamomyces mucosus</name>
    <dbReference type="NCBI Taxonomy" id="1378264"/>
    <lineage>
        <taxon>Eukaryota</taxon>
        <taxon>Fungi</taxon>
        <taxon>Dikarya</taxon>
        <taxon>Ascomycota</taxon>
        <taxon>Saccharomycotina</taxon>
        <taxon>Saccharomycetes</taxon>
        <taxon>Phaffomycetales</taxon>
        <taxon>Wickerhamomycetaceae</taxon>
        <taxon>Wickerhamomyces</taxon>
    </lineage>
</organism>
<keyword evidence="5" id="KW-1185">Reference proteome</keyword>
<dbReference type="OrthoDB" id="10250105at2759"/>
<protein>
    <recommendedName>
        <fullName evidence="3">BPL/LPL catalytic domain-containing protein</fullName>
    </recommendedName>
</protein>